<dbReference type="RefSeq" id="WP_030879019.1">
    <property type="nucleotide sequence ID" value="NZ_JBIRHZ010000002.1"/>
</dbReference>
<dbReference type="Proteomes" id="UP000037020">
    <property type="component" value="Unassembled WGS sequence"/>
</dbReference>
<keyword evidence="6" id="KW-0813">Transport</keyword>
<dbReference type="EMBL" id="LGUT01002291">
    <property type="protein sequence ID" value="KOG87347.1"/>
    <property type="molecule type" value="Genomic_DNA"/>
</dbReference>
<keyword evidence="9" id="KW-1185">Reference proteome</keyword>
<dbReference type="InterPro" id="IPR013525">
    <property type="entry name" value="ABC2_TM"/>
</dbReference>
<dbReference type="PANTHER" id="PTHR43229">
    <property type="entry name" value="NODULATION PROTEIN J"/>
    <property type="match status" value="1"/>
</dbReference>
<evidence type="ECO:0000313" key="8">
    <source>
        <dbReference type="EMBL" id="KOG87347.1"/>
    </source>
</evidence>
<evidence type="ECO:0000256" key="5">
    <source>
        <dbReference type="ARBA" id="ARBA00023251"/>
    </source>
</evidence>
<dbReference type="PANTHER" id="PTHR43229:SF6">
    <property type="entry name" value="ABC-TYPE MULTIDRUG TRANSPORT SYSTEM, PERMEASE COMPONENT"/>
    <property type="match status" value="1"/>
</dbReference>
<organism evidence="8 9">
    <name type="scientific">Streptomyces varsoviensis</name>
    <dbReference type="NCBI Taxonomy" id="67373"/>
    <lineage>
        <taxon>Bacteria</taxon>
        <taxon>Bacillati</taxon>
        <taxon>Actinomycetota</taxon>
        <taxon>Actinomycetes</taxon>
        <taxon>Kitasatosporales</taxon>
        <taxon>Streptomycetaceae</taxon>
        <taxon>Streptomyces</taxon>
    </lineage>
</organism>
<feature type="transmembrane region" description="Helical" evidence="6">
    <location>
        <begin position="135"/>
        <end position="159"/>
    </location>
</feature>
<gene>
    <name evidence="8" type="ORF">ADK38_25955</name>
</gene>
<reference evidence="8 9" key="1">
    <citation type="submission" date="2015-07" db="EMBL/GenBank/DDBJ databases">
        <authorList>
            <person name="Ju K.-S."/>
            <person name="Doroghazi J.R."/>
            <person name="Metcalf W.W."/>
        </authorList>
    </citation>
    <scope>NUCLEOTIDE SEQUENCE [LARGE SCALE GENOMIC DNA]</scope>
    <source>
        <strain evidence="8 9">NRRL B-3589</strain>
    </source>
</reference>
<dbReference type="InterPro" id="IPR000412">
    <property type="entry name" value="ABC_2_transport"/>
</dbReference>
<protein>
    <recommendedName>
        <fullName evidence="6">Transport permease protein</fullName>
    </recommendedName>
</protein>
<feature type="domain" description="ABC transmembrane type-2" evidence="7">
    <location>
        <begin position="20"/>
        <end position="248"/>
    </location>
</feature>
<feature type="transmembrane region" description="Helical" evidence="6">
    <location>
        <begin position="21"/>
        <end position="40"/>
    </location>
</feature>
<comment type="subcellular location">
    <subcellularLocation>
        <location evidence="6">Cell membrane</location>
        <topology evidence="6">Multi-pass membrane protein</topology>
    </subcellularLocation>
    <subcellularLocation>
        <location evidence="1">Membrane</location>
        <topology evidence="1">Multi-pass membrane protein</topology>
    </subcellularLocation>
</comment>
<dbReference type="PROSITE" id="PS51012">
    <property type="entry name" value="ABC_TM2"/>
    <property type="match status" value="1"/>
</dbReference>
<keyword evidence="2 6" id="KW-0812">Transmembrane</keyword>
<evidence type="ECO:0000259" key="7">
    <source>
        <dbReference type="PROSITE" id="PS51012"/>
    </source>
</evidence>
<keyword evidence="3 6" id="KW-1133">Transmembrane helix</keyword>
<accession>A0ABR5J1P0</accession>
<feature type="transmembrane region" description="Helical" evidence="6">
    <location>
        <begin position="223"/>
        <end position="242"/>
    </location>
</feature>
<sequence length="251" mass="26787">MSGYTALTQAHYRAFVRDKTSLFFTFAFPLIFIVVFGLLFGDQSVPGGRHVIDYMAPGVMAWGVGNGALFGVAYTLMHWRRSDVLRLVRLTPTSVFTVMASRFVVVLGIGVVQAALFIAIATLPVFGLTVTAQGVLLSLPVLLLGILAFFSIGLIVGTYANSPDAVAAIANCVMIPMAFLSGSFFPMSQSPGWLQGFSRILPLRYMNEGVTNVLSGTKGASSLLVPCAGLLVFAAVFALLAAKTFKWGKES</sequence>
<feature type="transmembrane region" description="Helical" evidence="6">
    <location>
        <begin position="166"/>
        <end position="185"/>
    </location>
</feature>
<dbReference type="InterPro" id="IPR051784">
    <property type="entry name" value="Nod_factor_ABC_transporter"/>
</dbReference>
<evidence type="ECO:0000256" key="3">
    <source>
        <dbReference type="ARBA" id="ARBA00022989"/>
    </source>
</evidence>
<proteinExistence type="inferred from homology"/>
<dbReference type="InterPro" id="IPR047817">
    <property type="entry name" value="ABC2_TM_bact-type"/>
</dbReference>
<comment type="caution">
    <text evidence="8">The sequence shown here is derived from an EMBL/GenBank/DDBJ whole genome shotgun (WGS) entry which is preliminary data.</text>
</comment>
<dbReference type="Pfam" id="PF01061">
    <property type="entry name" value="ABC2_membrane"/>
    <property type="match status" value="1"/>
</dbReference>
<evidence type="ECO:0000256" key="4">
    <source>
        <dbReference type="ARBA" id="ARBA00023136"/>
    </source>
</evidence>
<evidence type="ECO:0000256" key="2">
    <source>
        <dbReference type="ARBA" id="ARBA00022692"/>
    </source>
</evidence>
<comment type="similarity">
    <text evidence="6">Belongs to the ABC-2 integral membrane protein family.</text>
</comment>
<evidence type="ECO:0000313" key="9">
    <source>
        <dbReference type="Proteomes" id="UP000037020"/>
    </source>
</evidence>
<keyword evidence="4 6" id="KW-0472">Membrane</keyword>
<evidence type="ECO:0000256" key="6">
    <source>
        <dbReference type="RuleBase" id="RU361157"/>
    </source>
</evidence>
<dbReference type="PIRSF" id="PIRSF006648">
    <property type="entry name" value="DrrB"/>
    <property type="match status" value="1"/>
</dbReference>
<dbReference type="PRINTS" id="PR00164">
    <property type="entry name" value="ABC2TRNSPORT"/>
</dbReference>
<name>A0ABR5J1P0_9ACTN</name>
<keyword evidence="5" id="KW-0046">Antibiotic resistance</keyword>
<keyword evidence="6" id="KW-1003">Cell membrane</keyword>
<feature type="transmembrane region" description="Helical" evidence="6">
    <location>
        <begin position="100"/>
        <end position="123"/>
    </location>
</feature>
<evidence type="ECO:0000256" key="1">
    <source>
        <dbReference type="ARBA" id="ARBA00004141"/>
    </source>
</evidence>
<feature type="transmembrane region" description="Helical" evidence="6">
    <location>
        <begin position="60"/>
        <end position="79"/>
    </location>
</feature>